<gene>
    <name evidence="15" type="ORF">GCM10011583_66360</name>
</gene>
<accession>A0ABQ2ET21</accession>
<keyword evidence="6" id="KW-0479">Metal-binding</keyword>
<dbReference type="Pfam" id="PF00205">
    <property type="entry name" value="TPP_enzyme_M"/>
    <property type="match status" value="1"/>
</dbReference>
<dbReference type="InterPro" id="IPR011766">
    <property type="entry name" value="TPP_enzyme_TPP-bd"/>
</dbReference>
<proteinExistence type="inferred from homology"/>
<dbReference type="InterPro" id="IPR012001">
    <property type="entry name" value="Thiamin_PyroP_enz_TPP-bd_dom"/>
</dbReference>
<evidence type="ECO:0000256" key="1">
    <source>
        <dbReference type="ARBA" id="ARBA00001920"/>
    </source>
</evidence>
<dbReference type="PANTHER" id="PTHR43452">
    <property type="entry name" value="PYRUVATE DECARBOXYLASE"/>
    <property type="match status" value="1"/>
</dbReference>
<evidence type="ECO:0000256" key="9">
    <source>
        <dbReference type="ARBA" id="ARBA00023052"/>
    </source>
</evidence>
<comment type="cofactor">
    <cofactor evidence="1">
        <name>a metal cation</name>
        <dbReference type="ChEBI" id="CHEBI:25213"/>
    </cofactor>
</comment>
<dbReference type="Gene3D" id="3.40.50.1220">
    <property type="entry name" value="TPP-binding domain"/>
    <property type="match status" value="1"/>
</dbReference>
<dbReference type="PANTHER" id="PTHR43452:SF30">
    <property type="entry name" value="PYRUVATE DECARBOXYLASE ISOZYME 1-RELATED"/>
    <property type="match status" value="1"/>
</dbReference>
<organism evidence="15 16">
    <name type="scientific">Streptomyces camponoticapitis</name>
    <dbReference type="NCBI Taxonomy" id="1616125"/>
    <lineage>
        <taxon>Bacteria</taxon>
        <taxon>Bacillati</taxon>
        <taxon>Actinomycetota</taxon>
        <taxon>Actinomycetes</taxon>
        <taxon>Kitasatosporales</taxon>
        <taxon>Streptomycetaceae</taxon>
        <taxon>Streptomyces</taxon>
    </lineage>
</organism>
<dbReference type="InterPro" id="IPR047214">
    <property type="entry name" value="TPP_PDC_IPDC"/>
</dbReference>
<dbReference type="RefSeq" id="WP_229701332.1">
    <property type="nucleotide sequence ID" value="NZ_BMMV01000031.1"/>
</dbReference>
<dbReference type="InterPro" id="IPR029061">
    <property type="entry name" value="THDP-binding"/>
</dbReference>
<evidence type="ECO:0000256" key="10">
    <source>
        <dbReference type="ARBA" id="ARBA00023239"/>
    </source>
</evidence>
<evidence type="ECO:0000256" key="11">
    <source>
        <dbReference type="RuleBase" id="RU362132"/>
    </source>
</evidence>
<dbReference type="CDD" id="cd07038">
    <property type="entry name" value="TPP_PYR_PDC_IPDC_like"/>
    <property type="match status" value="1"/>
</dbReference>
<sequence length="549" mass="59222">MTTVIQHVLNRLQDIGVKHVFGVPGDYAFPINDAIAQHPDVEWVGNCNELNAAYCADGYARVHGVGAVCTTYGVGELSAICGIAGAYTEHVPLFHLVGMPQMGVQAHHSVVHHTLGDGEFNLFEKLSGAVVCASAIMTPQNTAAETERLIAAALYHRRPVYMAFPSDLASMPVVGEAQPHPTPASDPRQVDVAVQAISDMLGRAKSSCVLPGVLLARAGLEPDLQQLLDATGMPFATMMSDKGVLNEDQLSFVGMYDGKLMNEDVRRFVEDSDVVILGGTLMNDFNTGAFTTNLDPGRLIDIRHHYVRVDGMTYQSVEMKDLLNALAEKLPHKQWPQPSAEITRMAPAGGSGDDPITAATLYPRWERFLKPNDVLIAETGTASMGMAFARLPAGATFHNQTLWGSIGWATPAAVGAAVAAKDSQRVVLITGEGSHQLTAQEISQFGRNGLHPVVFVINNNGYLIERLLCADGDIAYNDIADWRYSELPKVLGCEGWYTARVTTIAELDHAMDTAANADTGCYVEVVTGTYEAPPLLNQLHNYTATLYST</sequence>
<dbReference type="PIRSF" id="PIRSF036565">
    <property type="entry name" value="Pyruvt_ip_decrb"/>
    <property type="match status" value="1"/>
</dbReference>
<dbReference type="SUPFAM" id="SSF52518">
    <property type="entry name" value="Thiamin diphosphate-binding fold (THDP-binding)"/>
    <property type="match status" value="2"/>
</dbReference>
<evidence type="ECO:0000313" key="15">
    <source>
        <dbReference type="EMBL" id="GGK25033.1"/>
    </source>
</evidence>
<evidence type="ECO:0000256" key="4">
    <source>
        <dbReference type="ARBA" id="ARBA00007812"/>
    </source>
</evidence>
<comment type="function">
    <text evidence="3">Decarboxylates branched-chain and aromatic alpha-keto acids to aldehydes.</text>
</comment>
<comment type="similarity">
    <text evidence="4 11">Belongs to the TPP enzyme family.</text>
</comment>
<protein>
    <recommendedName>
        <fullName evidence="5">Alpha-keto-acid decarboxylase</fullName>
    </recommendedName>
</protein>
<dbReference type="InterPro" id="IPR029035">
    <property type="entry name" value="DHS-like_NAD/FAD-binding_dom"/>
</dbReference>
<evidence type="ECO:0000259" key="14">
    <source>
        <dbReference type="Pfam" id="PF02776"/>
    </source>
</evidence>
<evidence type="ECO:0000256" key="8">
    <source>
        <dbReference type="ARBA" id="ARBA00022842"/>
    </source>
</evidence>
<evidence type="ECO:0000256" key="5">
    <source>
        <dbReference type="ARBA" id="ARBA00020054"/>
    </source>
</evidence>
<dbReference type="InterPro" id="IPR012000">
    <property type="entry name" value="Thiamin_PyroP_enz_cen_dom"/>
</dbReference>
<dbReference type="InterPro" id="IPR012110">
    <property type="entry name" value="PDC/IPDC-like"/>
</dbReference>
<dbReference type="CDD" id="cd02005">
    <property type="entry name" value="TPP_PDC_IPDC"/>
    <property type="match status" value="1"/>
</dbReference>
<keyword evidence="16" id="KW-1185">Reference proteome</keyword>
<dbReference type="SUPFAM" id="SSF52467">
    <property type="entry name" value="DHS-like NAD/FAD-binding domain"/>
    <property type="match status" value="1"/>
</dbReference>
<evidence type="ECO:0000313" key="16">
    <source>
        <dbReference type="Proteomes" id="UP000660265"/>
    </source>
</evidence>
<name>A0ABQ2ET21_9ACTN</name>
<reference evidence="16" key="1">
    <citation type="journal article" date="2019" name="Int. J. Syst. Evol. Microbiol.">
        <title>The Global Catalogue of Microorganisms (GCM) 10K type strain sequencing project: providing services to taxonomists for standard genome sequencing and annotation.</title>
        <authorList>
            <consortium name="The Broad Institute Genomics Platform"/>
            <consortium name="The Broad Institute Genome Sequencing Center for Infectious Disease"/>
            <person name="Wu L."/>
            <person name="Ma J."/>
        </authorList>
    </citation>
    <scope>NUCLEOTIDE SEQUENCE [LARGE SCALE GENOMIC DNA]</scope>
    <source>
        <strain evidence="16">CGMCC 4.7275</strain>
    </source>
</reference>
<dbReference type="Proteomes" id="UP000660265">
    <property type="component" value="Unassembled WGS sequence"/>
</dbReference>
<feature type="domain" description="Thiamine pyrophosphate enzyme N-terminal TPP-binding" evidence="14">
    <location>
        <begin position="3"/>
        <end position="108"/>
    </location>
</feature>
<dbReference type="Pfam" id="PF02776">
    <property type="entry name" value="TPP_enzyme_N"/>
    <property type="match status" value="1"/>
</dbReference>
<keyword evidence="8" id="KW-0460">Magnesium</keyword>
<dbReference type="Pfam" id="PF02775">
    <property type="entry name" value="TPP_enzyme_C"/>
    <property type="match status" value="1"/>
</dbReference>
<keyword evidence="10" id="KW-0456">Lyase</keyword>
<feature type="domain" description="Thiamine pyrophosphate enzyme TPP-binding" evidence="13">
    <location>
        <begin position="379"/>
        <end position="525"/>
    </location>
</feature>
<evidence type="ECO:0000256" key="6">
    <source>
        <dbReference type="ARBA" id="ARBA00022723"/>
    </source>
</evidence>
<dbReference type="EMBL" id="BMMV01000031">
    <property type="protein sequence ID" value="GGK25033.1"/>
    <property type="molecule type" value="Genomic_DNA"/>
</dbReference>
<comment type="cofactor">
    <cofactor evidence="2">
        <name>thiamine diphosphate</name>
        <dbReference type="ChEBI" id="CHEBI:58937"/>
    </cofactor>
</comment>
<comment type="caution">
    <text evidence="15">The sequence shown here is derived from an EMBL/GenBank/DDBJ whole genome shotgun (WGS) entry which is preliminary data.</text>
</comment>
<evidence type="ECO:0000259" key="13">
    <source>
        <dbReference type="Pfam" id="PF02775"/>
    </source>
</evidence>
<evidence type="ECO:0000256" key="2">
    <source>
        <dbReference type="ARBA" id="ARBA00001964"/>
    </source>
</evidence>
<keyword evidence="7" id="KW-0210">Decarboxylase</keyword>
<evidence type="ECO:0000259" key="12">
    <source>
        <dbReference type="Pfam" id="PF00205"/>
    </source>
</evidence>
<evidence type="ECO:0000256" key="3">
    <source>
        <dbReference type="ARBA" id="ARBA00002938"/>
    </source>
</evidence>
<evidence type="ECO:0000256" key="7">
    <source>
        <dbReference type="ARBA" id="ARBA00022793"/>
    </source>
</evidence>
<feature type="domain" description="Thiamine pyrophosphate enzyme central" evidence="12">
    <location>
        <begin position="194"/>
        <end position="310"/>
    </location>
</feature>
<keyword evidence="9 11" id="KW-0786">Thiamine pyrophosphate</keyword>
<dbReference type="Gene3D" id="3.40.50.970">
    <property type="match status" value="2"/>
</dbReference>
<dbReference type="InterPro" id="IPR047213">
    <property type="entry name" value="TPP_PYR_PDC_IPDC-like"/>
</dbReference>